<feature type="region of interest" description="Disordered" evidence="1">
    <location>
        <begin position="118"/>
        <end position="144"/>
    </location>
</feature>
<name>A0A4S8LQ93_DENBC</name>
<protein>
    <submittedName>
        <fullName evidence="2">Uncharacterized protein</fullName>
    </submittedName>
</protein>
<dbReference type="EMBL" id="ML179303">
    <property type="protein sequence ID" value="THU91547.1"/>
    <property type="molecule type" value="Genomic_DNA"/>
</dbReference>
<evidence type="ECO:0000313" key="3">
    <source>
        <dbReference type="Proteomes" id="UP000297245"/>
    </source>
</evidence>
<dbReference type="Proteomes" id="UP000297245">
    <property type="component" value="Unassembled WGS sequence"/>
</dbReference>
<evidence type="ECO:0000313" key="2">
    <source>
        <dbReference type="EMBL" id="THU91547.1"/>
    </source>
</evidence>
<keyword evidence="3" id="KW-1185">Reference proteome</keyword>
<organism evidence="2 3">
    <name type="scientific">Dendrothele bispora (strain CBS 962.96)</name>
    <dbReference type="NCBI Taxonomy" id="1314807"/>
    <lineage>
        <taxon>Eukaryota</taxon>
        <taxon>Fungi</taxon>
        <taxon>Dikarya</taxon>
        <taxon>Basidiomycota</taxon>
        <taxon>Agaricomycotina</taxon>
        <taxon>Agaricomycetes</taxon>
        <taxon>Agaricomycetidae</taxon>
        <taxon>Agaricales</taxon>
        <taxon>Agaricales incertae sedis</taxon>
        <taxon>Dendrothele</taxon>
    </lineage>
</organism>
<reference evidence="2 3" key="1">
    <citation type="journal article" date="2019" name="Nat. Ecol. Evol.">
        <title>Megaphylogeny resolves global patterns of mushroom evolution.</title>
        <authorList>
            <person name="Varga T."/>
            <person name="Krizsan K."/>
            <person name="Foldi C."/>
            <person name="Dima B."/>
            <person name="Sanchez-Garcia M."/>
            <person name="Sanchez-Ramirez S."/>
            <person name="Szollosi G.J."/>
            <person name="Szarkandi J.G."/>
            <person name="Papp V."/>
            <person name="Albert L."/>
            <person name="Andreopoulos W."/>
            <person name="Angelini C."/>
            <person name="Antonin V."/>
            <person name="Barry K.W."/>
            <person name="Bougher N.L."/>
            <person name="Buchanan P."/>
            <person name="Buyck B."/>
            <person name="Bense V."/>
            <person name="Catcheside P."/>
            <person name="Chovatia M."/>
            <person name="Cooper J."/>
            <person name="Damon W."/>
            <person name="Desjardin D."/>
            <person name="Finy P."/>
            <person name="Geml J."/>
            <person name="Haridas S."/>
            <person name="Hughes K."/>
            <person name="Justo A."/>
            <person name="Karasinski D."/>
            <person name="Kautmanova I."/>
            <person name="Kiss B."/>
            <person name="Kocsube S."/>
            <person name="Kotiranta H."/>
            <person name="LaButti K.M."/>
            <person name="Lechner B.E."/>
            <person name="Liimatainen K."/>
            <person name="Lipzen A."/>
            <person name="Lukacs Z."/>
            <person name="Mihaltcheva S."/>
            <person name="Morgado L.N."/>
            <person name="Niskanen T."/>
            <person name="Noordeloos M.E."/>
            <person name="Ohm R.A."/>
            <person name="Ortiz-Santana B."/>
            <person name="Ovrebo C."/>
            <person name="Racz N."/>
            <person name="Riley R."/>
            <person name="Savchenko A."/>
            <person name="Shiryaev A."/>
            <person name="Soop K."/>
            <person name="Spirin V."/>
            <person name="Szebenyi C."/>
            <person name="Tomsovsky M."/>
            <person name="Tulloss R.E."/>
            <person name="Uehling J."/>
            <person name="Grigoriev I.V."/>
            <person name="Vagvolgyi C."/>
            <person name="Papp T."/>
            <person name="Martin F.M."/>
            <person name="Miettinen O."/>
            <person name="Hibbett D.S."/>
            <person name="Nagy L.G."/>
        </authorList>
    </citation>
    <scope>NUCLEOTIDE SEQUENCE [LARGE SCALE GENOMIC DNA]</scope>
    <source>
        <strain evidence="2 3">CBS 962.96</strain>
    </source>
</reference>
<dbReference type="AlphaFoldDB" id="A0A4S8LQ93"/>
<accession>A0A4S8LQ93</accession>
<feature type="compositionally biased region" description="Basic and acidic residues" evidence="1">
    <location>
        <begin position="134"/>
        <end position="144"/>
    </location>
</feature>
<sequence>MFLPISTISGTSGSNYDPALLVLALDQARLPEVAMTTPVLNGGASPSGGCKVLSPETARGVTVKRESGSVNSVMMENSMKKAQSSGSKVVDQQEVPTSECHRTTYDVAEVDQASTLAQGVATKGGSDVGSIGESRVEGESCEKK</sequence>
<gene>
    <name evidence="2" type="ORF">K435DRAFT_840955</name>
</gene>
<evidence type="ECO:0000256" key="1">
    <source>
        <dbReference type="SAM" id="MobiDB-lite"/>
    </source>
</evidence>
<proteinExistence type="predicted"/>